<evidence type="ECO:0000313" key="3">
    <source>
        <dbReference type="EMBL" id="BBL88944.1"/>
    </source>
</evidence>
<dbReference type="SUPFAM" id="SSF52540">
    <property type="entry name" value="P-loop containing nucleoside triphosphate hydrolases"/>
    <property type="match status" value="1"/>
</dbReference>
<dbReference type="AlphaFoldDB" id="A0A510I5G1"/>
<dbReference type="InterPro" id="IPR027417">
    <property type="entry name" value="P-loop_NTPase"/>
</dbReference>
<feature type="region of interest" description="Disordered" evidence="2">
    <location>
        <begin position="837"/>
        <end position="882"/>
    </location>
</feature>
<dbReference type="PANTHER" id="PTHR45615:SF40">
    <property type="entry name" value="MYOSIN HEAVY CHAIN, NON-MUSCLE"/>
    <property type="match status" value="1"/>
</dbReference>
<reference evidence="4" key="1">
    <citation type="submission" date="2019-07" db="EMBL/GenBank/DDBJ databases">
        <title>Complete Genome Sequences of Vibrion rotiferianus strain AM7.</title>
        <authorList>
            <person name="Miyazaki K."/>
            <person name="Wiseschart A."/>
            <person name="Pootanakit K."/>
            <person name="Ishimori K."/>
            <person name="Kitahara K."/>
        </authorList>
    </citation>
    <scope>NUCLEOTIDE SEQUENCE [LARGE SCALE GENOMIC DNA]</scope>
    <source>
        <strain evidence="4">AM7</strain>
    </source>
</reference>
<gene>
    <name evidence="3" type="ORF">VroAM7_15970</name>
</gene>
<protein>
    <recommendedName>
        <fullName evidence="5">Chromosome partitioning protein ParA</fullName>
    </recommendedName>
</protein>
<dbReference type="RefSeq" id="WP_172622508.1">
    <property type="nucleotide sequence ID" value="NZ_AP019798.1"/>
</dbReference>
<dbReference type="GO" id="GO:0005737">
    <property type="term" value="C:cytoplasm"/>
    <property type="evidence" value="ECO:0007669"/>
    <property type="project" value="TreeGrafter"/>
</dbReference>
<feature type="compositionally biased region" description="Polar residues" evidence="2">
    <location>
        <begin position="837"/>
        <end position="873"/>
    </location>
</feature>
<dbReference type="Gene3D" id="3.40.50.300">
    <property type="entry name" value="P-loop containing nucleotide triphosphate hydrolases"/>
    <property type="match status" value="1"/>
</dbReference>
<evidence type="ECO:0000256" key="1">
    <source>
        <dbReference type="SAM" id="Coils"/>
    </source>
</evidence>
<dbReference type="PANTHER" id="PTHR45615">
    <property type="entry name" value="MYOSIN HEAVY CHAIN, NON-MUSCLE"/>
    <property type="match status" value="1"/>
</dbReference>
<accession>A0A510I5G1</accession>
<dbReference type="GO" id="GO:0016460">
    <property type="term" value="C:myosin II complex"/>
    <property type="evidence" value="ECO:0007669"/>
    <property type="project" value="TreeGrafter"/>
</dbReference>
<dbReference type="GO" id="GO:0032982">
    <property type="term" value="C:myosin filament"/>
    <property type="evidence" value="ECO:0007669"/>
    <property type="project" value="TreeGrafter"/>
</dbReference>
<keyword evidence="1" id="KW-0175">Coiled coil</keyword>
<evidence type="ECO:0000313" key="4">
    <source>
        <dbReference type="Proteomes" id="UP000315115"/>
    </source>
</evidence>
<dbReference type="EMBL" id="AP019798">
    <property type="protein sequence ID" value="BBL88944.1"/>
    <property type="molecule type" value="Genomic_DNA"/>
</dbReference>
<feature type="coiled-coil region" evidence="1">
    <location>
        <begin position="126"/>
        <end position="410"/>
    </location>
</feature>
<organism evidence="3 4">
    <name type="scientific">Vibrio rotiferianus</name>
    <dbReference type="NCBI Taxonomy" id="190895"/>
    <lineage>
        <taxon>Bacteria</taxon>
        <taxon>Pseudomonadati</taxon>
        <taxon>Pseudomonadota</taxon>
        <taxon>Gammaproteobacteria</taxon>
        <taxon>Vibrionales</taxon>
        <taxon>Vibrionaceae</taxon>
        <taxon>Vibrio</taxon>
    </lineage>
</organism>
<proteinExistence type="predicted"/>
<evidence type="ECO:0000256" key="2">
    <source>
        <dbReference type="SAM" id="MobiDB-lite"/>
    </source>
</evidence>
<name>A0A510I5G1_9VIBR</name>
<sequence length="882" mass="102847">MDKHQQHQSNKNENSSASESNDNIRFELQQQRLLEWQQSLQQQSEDLAKRELDLEKSQWSLQNQLQQLSNKQEILDARENQLTDEASALSQKSLEVDSRHQQQELRQKEIEQGLPALRDQYFSEREKQLEAEKSQLRHQLSELTSREQKVQAQRDEQARMQEVIENDFAQQRAELQQELHKQRLDALNELNVKLVQEREHALKKLEQELQHRRDDFEQQQQLLEDGLAKLKVDKANVKLKRTEVEQLQLTLEQKVAELTKTRLQEFEQAEHRFEQEKNRLLQRIETQAALHGAFKELEKSLGEQSPEELLKELTAKNEELAKLRQELKKPSKELEDHYDEHRRQIAALEQANKQLLEQNRDLYKNLDSKEQLEFDWNRLQSKYDSLVVDRDSIQADLNKHKETIARLSASYTEPQKLENRIKEIKRPYIEEFIPRNVGKIKELEWLEGIRTKIDSFGLHFSHRILCAFHTALKIAEWSPLTVLAGVSGTGKSELPKLYSHFGGINFINVPVQPNWDSQESMLGYFNSISNSFEAQAMLNFLVQSREKLVTDSDNPEDNYNGLEDTVSLVLLDEMNLAHVELYFADFLSKLEQRRAATKEQLPYIDISLGSKAKESYKLTLGRNLLFAGTMNQDETTKSLSDKVIDRGTSIYFPRPDSLHRREKLESLPKPADRLPMATWWQWISKKSELTAGVIKQYKTLIEEINECLGKDGRALGHRVWQSIEYYMVNHPLVLGLDASKYPDEYKEALKFAFEDQLVQKVMPKLRGIETRGYAKENCLNPIRDILANNKLDIIDDFDKAMRVGHGQFMWSSADYLNNEENNTRYQELFNLALEPSSVQRKTSPKLTSGNEPETETSVEPQPPKQNNTASFNAVKNMFKSRK</sequence>
<feature type="compositionally biased region" description="Low complexity" evidence="2">
    <location>
        <begin position="9"/>
        <end position="24"/>
    </location>
</feature>
<dbReference type="GO" id="GO:0051015">
    <property type="term" value="F:actin filament binding"/>
    <property type="evidence" value="ECO:0007669"/>
    <property type="project" value="TreeGrafter"/>
</dbReference>
<evidence type="ECO:0008006" key="5">
    <source>
        <dbReference type="Google" id="ProtNLM"/>
    </source>
</evidence>
<feature type="region of interest" description="Disordered" evidence="2">
    <location>
        <begin position="1"/>
        <end position="24"/>
    </location>
</feature>
<dbReference type="GO" id="GO:0000146">
    <property type="term" value="F:microfilament motor activity"/>
    <property type="evidence" value="ECO:0007669"/>
    <property type="project" value="TreeGrafter"/>
</dbReference>
<dbReference type="Proteomes" id="UP000315115">
    <property type="component" value="Chromosome 1"/>
</dbReference>